<dbReference type="InterPro" id="IPR036366">
    <property type="entry name" value="PGBDSf"/>
</dbReference>
<protein>
    <recommendedName>
        <fullName evidence="3">Peptidoglycan binding-like domain-containing protein</fullName>
    </recommendedName>
</protein>
<proteinExistence type="predicted"/>
<feature type="domain" description="Peptidoglycan binding-like" evidence="3">
    <location>
        <begin position="171"/>
        <end position="226"/>
    </location>
</feature>
<feature type="region of interest" description="Disordered" evidence="1">
    <location>
        <begin position="228"/>
        <end position="286"/>
    </location>
</feature>
<evidence type="ECO:0000256" key="1">
    <source>
        <dbReference type="SAM" id="MobiDB-lite"/>
    </source>
</evidence>
<dbReference type="InterPro" id="IPR002477">
    <property type="entry name" value="Peptidoglycan-bd-like"/>
</dbReference>
<feature type="chain" id="PRO_5035170895" description="Peptidoglycan binding-like domain-containing protein" evidence="2">
    <location>
        <begin position="35"/>
        <end position="286"/>
    </location>
</feature>
<dbReference type="Gene3D" id="1.10.101.10">
    <property type="entry name" value="PGBD-like superfamily/PGBD"/>
    <property type="match status" value="1"/>
</dbReference>
<gene>
    <name evidence="4" type="ORF">GCM10011611_06820</name>
</gene>
<accession>A0A8J2YR81</accession>
<feature type="compositionally biased region" description="Low complexity" evidence="1">
    <location>
        <begin position="101"/>
        <end position="119"/>
    </location>
</feature>
<sequence>MKTHIWPHIVQSRLAMTALLVSAAFLLHPGQASAADCGGGPLSGSTGNVVGSVLGAVGGGLLGSQFGGGAGKGVMTGVGVVGGALAGGYAGRQVEGCPSHRQASPQGASARQGAAQQGAAAGGGPRTCRFVSSQAMIDGQTQPVEGVACLEPDGAWRTETGPAAERAASTDLVLRAQQRLHDQGFYVRNNVDGRWGPATSTAVRNFQQANSMASTGQLDAPTKTALGLDPVPLTDLAQSAPPVQGSAPAQGNPPVQGSPTAQVGAQPAATTPAATPPVAPNSSIYK</sequence>
<feature type="signal peptide" evidence="2">
    <location>
        <begin position="1"/>
        <end position="34"/>
    </location>
</feature>
<comment type="caution">
    <text evidence="4">The sequence shown here is derived from an EMBL/GenBank/DDBJ whole genome shotgun (WGS) entry which is preliminary data.</text>
</comment>
<keyword evidence="5" id="KW-1185">Reference proteome</keyword>
<keyword evidence="2" id="KW-0732">Signal</keyword>
<reference evidence="4" key="1">
    <citation type="journal article" date="2014" name="Int. J. Syst. Evol. Microbiol.">
        <title>Complete genome sequence of Corynebacterium casei LMG S-19264T (=DSM 44701T), isolated from a smear-ripened cheese.</title>
        <authorList>
            <consortium name="US DOE Joint Genome Institute (JGI-PGF)"/>
            <person name="Walter F."/>
            <person name="Albersmeier A."/>
            <person name="Kalinowski J."/>
            <person name="Ruckert C."/>
        </authorList>
    </citation>
    <scope>NUCLEOTIDE SEQUENCE</scope>
    <source>
        <strain evidence="4">CGMCC 1.15725</strain>
    </source>
</reference>
<dbReference type="EMBL" id="BMJQ01000002">
    <property type="protein sequence ID" value="GGF04038.1"/>
    <property type="molecule type" value="Genomic_DNA"/>
</dbReference>
<evidence type="ECO:0000313" key="5">
    <source>
        <dbReference type="Proteomes" id="UP000646365"/>
    </source>
</evidence>
<evidence type="ECO:0000256" key="2">
    <source>
        <dbReference type="SAM" id="SignalP"/>
    </source>
</evidence>
<dbReference type="AlphaFoldDB" id="A0A8J2YR81"/>
<organism evidence="4 5">
    <name type="scientific">Aliidongia dinghuensis</name>
    <dbReference type="NCBI Taxonomy" id="1867774"/>
    <lineage>
        <taxon>Bacteria</taxon>
        <taxon>Pseudomonadati</taxon>
        <taxon>Pseudomonadota</taxon>
        <taxon>Alphaproteobacteria</taxon>
        <taxon>Rhodospirillales</taxon>
        <taxon>Dongiaceae</taxon>
        <taxon>Aliidongia</taxon>
    </lineage>
</organism>
<dbReference type="SUPFAM" id="SSF47090">
    <property type="entry name" value="PGBD-like"/>
    <property type="match status" value="1"/>
</dbReference>
<feature type="compositionally biased region" description="Low complexity" evidence="1">
    <location>
        <begin position="259"/>
        <end position="273"/>
    </location>
</feature>
<evidence type="ECO:0000259" key="3">
    <source>
        <dbReference type="Pfam" id="PF01471"/>
    </source>
</evidence>
<feature type="compositionally biased region" description="Polar residues" evidence="1">
    <location>
        <begin position="247"/>
        <end position="258"/>
    </location>
</feature>
<dbReference type="InterPro" id="IPR036365">
    <property type="entry name" value="PGBD-like_sf"/>
</dbReference>
<name>A0A8J2YR81_9PROT</name>
<dbReference type="Pfam" id="PF01471">
    <property type="entry name" value="PG_binding_1"/>
    <property type="match status" value="1"/>
</dbReference>
<dbReference type="Proteomes" id="UP000646365">
    <property type="component" value="Unassembled WGS sequence"/>
</dbReference>
<feature type="region of interest" description="Disordered" evidence="1">
    <location>
        <begin position="94"/>
        <end position="125"/>
    </location>
</feature>
<reference evidence="4" key="2">
    <citation type="submission" date="2020-09" db="EMBL/GenBank/DDBJ databases">
        <authorList>
            <person name="Sun Q."/>
            <person name="Zhou Y."/>
        </authorList>
    </citation>
    <scope>NUCLEOTIDE SEQUENCE</scope>
    <source>
        <strain evidence="4">CGMCC 1.15725</strain>
    </source>
</reference>
<dbReference type="RefSeq" id="WP_189042556.1">
    <property type="nucleotide sequence ID" value="NZ_BMJQ01000002.1"/>
</dbReference>
<evidence type="ECO:0000313" key="4">
    <source>
        <dbReference type="EMBL" id="GGF04038.1"/>
    </source>
</evidence>